<dbReference type="GO" id="GO:0043115">
    <property type="term" value="F:precorrin-2 dehydrogenase activity"/>
    <property type="evidence" value="ECO:0007669"/>
    <property type="project" value="UniProtKB-EC"/>
</dbReference>
<accession>A0A1T2XL91</accession>
<evidence type="ECO:0000313" key="8">
    <source>
        <dbReference type="Proteomes" id="UP000190188"/>
    </source>
</evidence>
<protein>
    <recommendedName>
        <fullName evidence="2">precorrin-2 dehydrogenase</fullName>
        <ecNumber evidence="2">1.3.1.76</ecNumber>
    </recommendedName>
</protein>
<dbReference type="PANTHER" id="PTHR35330">
    <property type="entry name" value="SIROHEME BIOSYNTHESIS PROTEIN MET8"/>
    <property type="match status" value="1"/>
</dbReference>
<dbReference type="NCBIfam" id="TIGR01470">
    <property type="entry name" value="cysG_Nterm"/>
    <property type="match status" value="1"/>
</dbReference>
<keyword evidence="5" id="KW-0627">Porphyrin biosynthesis</keyword>
<evidence type="ECO:0000256" key="6">
    <source>
        <dbReference type="ARBA" id="ARBA00047561"/>
    </source>
</evidence>
<name>A0A1T2XL91_9BACL</name>
<dbReference type="Gene3D" id="1.10.8.610">
    <property type="entry name" value="SirC, precorrin-2 dehydrogenase, C-terminal helical domain-like"/>
    <property type="match status" value="1"/>
</dbReference>
<gene>
    <name evidence="7" type="ORF">BVG16_06235</name>
</gene>
<dbReference type="AlphaFoldDB" id="A0A1T2XL91"/>
<dbReference type="InterPro" id="IPR006367">
    <property type="entry name" value="Sirohaem_synthase_N"/>
</dbReference>
<comment type="pathway">
    <text evidence="1">Porphyrin-containing compound metabolism; siroheme biosynthesis; sirohydrochlorin from precorrin-2: step 1/1.</text>
</comment>
<proteinExistence type="predicted"/>
<reference evidence="7 8" key="1">
    <citation type="submission" date="2017-01" db="EMBL/GenBank/DDBJ databases">
        <title>Genome analysis of Paenibacillus selenitrireducens ES3-24.</title>
        <authorList>
            <person name="Xu D."/>
            <person name="Yao R."/>
            <person name="Zheng S."/>
        </authorList>
    </citation>
    <scope>NUCLEOTIDE SEQUENCE [LARGE SCALE GENOMIC DNA]</scope>
    <source>
        <strain evidence="7 8">ES3-24</strain>
    </source>
</reference>
<dbReference type="EMBL" id="MSZX01000002">
    <property type="protein sequence ID" value="OPA80634.1"/>
    <property type="molecule type" value="Genomic_DNA"/>
</dbReference>
<evidence type="ECO:0000256" key="5">
    <source>
        <dbReference type="ARBA" id="ARBA00023244"/>
    </source>
</evidence>
<dbReference type="SUPFAM" id="SSF75615">
    <property type="entry name" value="Siroheme synthase middle domains-like"/>
    <property type="match status" value="1"/>
</dbReference>
<dbReference type="EC" id="1.3.1.76" evidence="2"/>
<evidence type="ECO:0000313" key="7">
    <source>
        <dbReference type="EMBL" id="OPA80634.1"/>
    </source>
</evidence>
<sequence>MVIGGGQVAERKIRGLLEVQAQVIAISPFFTPQIEKWIEEAVIEGHRREYVYGDLTADTTLVFAATAKTEVNESIGLDARKLGLLVNVAHASELSNFVNPSTMRRGKLIVAVSTSGASPEVAKRITSELEEQYGDEYEVYLDVLHRLRLMVQERVLDASQRRQLMKRMLHTDWLDQIRRGTTTPWLTEAYLHAWIDEQMVAIEHDSGLRER</sequence>
<evidence type="ECO:0000256" key="3">
    <source>
        <dbReference type="ARBA" id="ARBA00023002"/>
    </source>
</evidence>
<dbReference type="STRING" id="1324314.BVG16_06235"/>
<dbReference type="Proteomes" id="UP000190188">
    <property type="component" value="Unassembled WGS sequence"/>
</dbReference>
<dbReference type="SUPFAM" id="SSF51735">
    <property type="entry name" value="NAD(P)-binding Rossmann-fold domains"/>
    <property type="match status" value="1"/>
</dbReference>
<dbReference type="Pfam" id="PF13241">
    <property type="entry name" value="NAD_binding_7"/>
    <property type="match status" value="1"/>
</dbReference>
<keyword evidence="3" id="KW-0560">Oxidoreductase</keyword>
<dbReference type="Gene3D" id="3.40.50.720">
    <property type="entry name" value="NAD(P)-binding Rossmann-like Domain"/>
    <property type="match status" value="1"/>
</dbReference>
<comment type="catalytic activity">
    <reaction evidence="6">
        <text>precorrin-2 + NAD(+) = sirohydrochlorin + NADH + 2 H(+)</text>
        <dbReference type="Rhea" id="RHEA:15613"/>
        <dbReference type="ChEBI" id="CHEBI:15378"/>
        <dbReference type="ChEBI" id="CHEBI:57540"/>
        <dbReference type="ChEBI" id="CHEBI:57945"/>
        <dbReference type="ChEBI" id="CHEBI:58351"/>
        <dbReference type="ChEBI" id="CHEBI:58827"/>
        <dbReference type="EC" id="1.3.1.76"/>
    </reaction>
</comment>
<dbReference type="InterPro" id="IPR036291">
    <property type="entry name" value="NAD(P)-bd_dom_sf"/>
</dbReference>
<dbReference type="UniPathway" id="UPA00262">
    <property type="reaction ID" value="UER00222"/>
</dbReference>
<evidence type="ECO:0000256" key="2">
    <source>
        <dbReference type="ARBA" id="ARBA00012400"/>
    </source>
</evidence>
<dbReference type="PANTHER" id="PTHR35330:SF1">
    <property type="entry name" value="SIROHEME BIOSYNTHESIS PROTEIN MET8"/>
    <property type="match status" value="1"/>
</dbReference>
<keyword evidence="8" id="KW-1185">Reference proteome</keyword>
<dbReference type="InterPro" id="IPR028161">
    <property type="entry name" value="Met8-like"/>
</dbReference>
<comment type="caution">
    <text evidence="7">The sequence shown here is derived from an EMBL/GenBank/DDBJ whole genome shotgun (WGS) entry which is preliminary data.</text>
</comment>
<evidence type="ECO:0000256" key="4">
    <source>
        <dbReference type="ARBA" id="ARBA00023027"/>
    </source>
</evidence>
<dbReference type="InterPro" id="IPR042518">
    <property type="entry name" value="SirC_C"/>
</dbReference>
<dbReference type="GO" id="GO:0004325">
    <property type="term" value="F:ferrochelatase activity"/>
    <property type="evidence" value="ECO:0007669"/>
    <property type="project" value="InterPro"/>
</dbReference>
<dbReference type="GO" id="GO:0019354">
    <property type="term" value="P:siroheme biosynthetic process"/>
    <property type="evidence" value="ECO:0007669"/>
    <property type="project" value="UniProtKB-UniPathway"/>
</dbReference>
<evidence type="ECO:0000256" key="1">
    <source>
        <dbReference type="ARBA" id="ARBA00005010"/>
    </source>
</evidence>
<keyword evidence="4" id="KW-0520">NAD</keyword>
<organism evidence="7 8">
    <name type="scientific">Paenibacillus selenitireducens</name>
    <dbReference type="NCBI Taxonomy" id="1324314"/>
    <lineage>
        <taxon>Bacteria</taxon>
        <taxon>Bacillati</taxon>
        <taxon>Bacillota</taxon>
        <taxon>Bacilli</taxon>
        <taxon>Bacillales</taxon>
        <taxon>Paenibacillaceae</taxon>
        <taxon>Paenibacillus</taxon>
    </lineage>
</organism>